<name>F6G113_RALS8</name>
<dbReference type="InterPro" id="IPR014602">
    <property type="entry name" value="UCP036226"/>
</dbReference>
<dbReference type="Proteomes" id="UP000007953">
    <property type="component" value="Chromosome"/>
</dbReference>
<evidence type="ECO:0000313" key="3">
    <source>
        <dbReference type="EMBL" id="AEG69143.1"/>
    </source>
</evidence>
<dbReference type="KEGG" id="rsn:RSPO_c01843"/>
<organism evidence="3 4">
    <name type="scientific">Ralstonia solanacearum (strain Po82)</name>
    <dbReference type="NCBI Taxonomy" id="1031711"/>
    <lineage>
        <taxon>Bacteria</taxon>
        <taxon>Pseudomonadati</taxon>
        <taxon>Pseudomonadota</taxon>
        <taxon>Betaproteobacteria</taxon>
        <taxon>Burkholderiales</taxon>
        <taxon>Burkholderiaceae</taxon>
        <taxon>Ralstonia</taxon>
        <taxon>Ralstonia solanacearum species complex</taxon>
    </lineage>
</organism>
<accession>F6G113</accession>
<dbReference type="SUPFAM" id="SSF50814">
    <property type="entry name" value="Lipocalins"/>
    <property type="match status" value="1"/>
</dbReference>
<proteinExistence type="predicted"/>
<evidence type="ECO:0000313" key="4">
    <source>
        <dbReference type="Proteomes" id="UP000007953"/>
    </source>
</evidence>
<evidence type="ECO:0000259" key="2">
    <source>
        <dbReference type="Pfam" id="PF08768"/>
    </source>
</evidence>
<dbReference type="Pfam" id="PF08768">
    <property type="entry name" value="THAP4_heme-bd"/>
    <property type="match status" value="1"/>
</dbReference>
<gene>
    <name evidence="3" type="ordered locus">RSPO_c01843</name>
</gene>
<keyword evidence="1" id="KW-0732">Signal</keyword>
<feature type="domain" description="THAP4-like heme-binding" evidence="2">
    <location>
        <begin position="42"/>
        <end position="217"/>
    </location>
</feature>
<dbReference type="PATRIC" id="fig|1031711.3.peg.1791"/>
<dbReference type="EMBL" id="CP002819">
    <property type="protein sequence ID" value="AEG69143.1"/>
    <property type="molecule type" value="Genomic_DNA"/>
</dbReference>
<feature type="chain" id="PRO_5003334429" description="THAP4-like heme-binding domain-containing protein" evidence="1">
    <location>
        <begin position="36"/>
        <end position="221"/>
    </location>
</feature>
<dbReference type="HOGENOM" id="CLU_087846_0_0_4"/>
<reference evidence="3 4" key="1">
    <citation type="journal article" date="2011" name="J. Bacteriol.">
        <title>Complete genome sequence of the plant pathogen Ralstonia solanacearum strain Po82.</title>
        <authorList>
            <person name="Xu J."/>
            <person name="Zheng H.J."/>
            <person name="Liu L."/>
            <person name="Pan Z.C."/>
            <person name="Prior P."/>
            <person name="Tang B."/>
            <person name="Xu J.S."/>
            <person name="Zhang H."/>
            <person name="Tian Q."/>
            <person name="Zhang L.Q."/>
            <person name="Feng J."/>
        </authorList>
    </citation>
    <scope>NUCLEOTIDE SEQUENCE [LARGE SCALE GENOMIC DNA]</scope>
    <source>
        <strain evidence="3 4">Po82</strain>
    </source>
</reference>
<dbReference type="InterPro" id="IPR012674">
    <property type="entry name" value="Calycin"/>
</dbReference>
<feature type="signal peptide" evidence="1">
    <location>
        <begin position="1"/>
        <end position="35"/>
    </location>
</feature>
<dbReference type="InterPro" id="IPR014878">
    <property type="entry name" value="THAP4-like_heme-bd"/>
</dbReference>
<protein>
    <recommendedName>
        <fullName evidence="2">THAP4-like heme-binding domain-containing protein</fullName>
    </recommendedName>
</protein>
<dbReference type="AlphaFoldDB" id="F6G113"/>
<dbReference type="PIRSF" id="PIRSF036226">
    <property type="entry name" value="UCP036226"/>
    <property type="match status" value="1"/>
</dbReference>
<dbReference type="eggNOG" id="COG5514">
    <property type="taxonomic scope" value="Bacteria"/>
</dbReference>
<dbReference type="Gene3D" id="2.40.128.20">
    <property type="match status" value="1"/>
</dbReference>
<sequence length="221" mass="24147">MQSLLSNFSILKPGSVMKKILVAAMAMSCLGIAHAKNDSIDINPLAKLIGVWEGDKGIDVAPAQKKAGLPPGSAASSPYFEKIVITDGPGATNASEQDLVSVSYHQQVFRKSDNKLFHDQIGYWIWDKKNNMIIDSFCIPRGVCATAEGKLKNQNAFNVSTSGPFAEHSFMQKNGKTHEFSIDLSLNQDGTLTYSQKTSLTVYGKKFVHVDSSTLRKKSEM</sequence>
<evidence type="ECO:0000256" key="1">
    <source>
        <dbReference type="SAM" id="SignalP"/>
    </source>
</evidence>